<evidence type="ECO:0000259" key="1">
    <source>
        <dbReference type="PROSITE" id="PS50097"/>
    </source>
</evidence>
<dbReference type="InterPro" id="IPR011333">
    <property type="entry name" value="SKP1/BTB/POZ_sf"/>
</dbReference>
<dbReference type="SMART" id="SM00225">
    <property type="entry name" value="BTB"/>
    <property type="match status" value="1"/>
</dbReference>
<evidence type="ECO:0000313" key="3">
    <source>
        <dbReference type="Proteomes" id="UP000054270"/>
    </source>
</evidence>
<accession>A0A0D2Q7P5</accession>
<proteinExistence type="predicted"/>
<dbReference type="OMA" id="PMSIVRA"/>
<dbReference type="EMBL" id="KN817523">
    <property type="protein sequence ID" value="KJA27720.1"/>
    <property type="molecule type" value="Genomic_DNA"/>
</dbReference>
<name>A0A0D2Q7P5_HYPSF</name>
<reference evidence="3" key="1">
    <citation type="submission" date="2014-04" db="EMBL/GenBank/DDBJ databases">
        <title>Evolutionary Origins and Diversification of the Mycorrhizal Mutualists.</title>
        <authorList>
            <consortium name="DOE Joint Genome Institute"/>
            <consortium name="Mycorrhizal Genomics Consortium"/>
            <person name="Kohler A."/>
            <person name="Kuo A."/>
            <person name="Nagy L.G."/>
            <person name="Floudas D."/>
            <person name="Copeland A."/>
            <person name="Barry K.W."/>
            <person name="Cichocki N."/>
            <person name="Veneault-Fourrey C."/>
            <person name="LaButti K."/>
            <person name="Lindquist E.A."/>
            <person name="Lipzen A."/>
            <person name="Lundell T."/>
            <person name="Morin E."/>
            <person name="Murat C."/>
            <person name="Riley R."/>
            <person name="Ohm R."/>
            <person name="Sun H."/>
            <person name="Tunlid A."/>
            <person name="Henrissat B."/>
            <person name="Grigoriev I.V."/>
            <person name="Hibbett D.S."/>
            <person name="Martin F."/>
        </authorList>
    </citation>
    <scope>NUCLEOTIDE SEQUENCE [LARGE SCALE GENOMIC DNA]</scope>
    <source>
        <strain evidence="3">FD-334 SS-4</strain>
    </source>
</reference>
<dbReference type="PROSITE" id="PS50097">
    <property type="entry name" value="BTB"/>
    <property type="match status" value="1"/>
</dbReference>
<keyword evidence="3" id="KW-1185">Reference proteome</keyword>
<feature type="domain" description="BTB" evidence="1">
    <location>
        <begin position="34"/>
        <end position="91"/>
    </location>
</feature>
<dbReference type="Proteomes" id="UP000054270">
    <property type="component" value="Unassembled WGS sequence"/>
</dbReference>
<sequence length="296" mass="33919">MQLDGPDEDLVFPRHPRNPFESLNFHPNFSSLEANVVLAAKDAQVYFRLHSHTLKTTSGFFKTMYSLPHSQADIIYLDENADVLEHLFSMISGFPFPEIPSHEFLESLLFAAEKYDMPGPMSLIRMYLLTSSESSLKDSIRLYALACRYDWKQESKKLSTQTLSLDLYDEVHRSSIQTLSANALLDLFMLHRSRREEFRKCLDAPPFVSGAPSHCSQCATPISYAAWKELKYKMVMEMDRRPLGDLILDAGFCEWPEALACWRAACPNDACKRLLYDRSETIRVVRDCIEGLPNTI</sequence>
<dbReference type="STRING" id="945553.A0A0D2Q7P5"/>
<gene>
    <name evidence="2" type="ORF">HYPSUDRAFT_130654</name>
</gene>
<dbReference type="Gene3D" id="3.30.710.10">
    <property type="entry name" value="Potassium Channel Kv1.1, Chain A"/>
    <property type="match status" value="1"/>
</dbReference>
<evidence type="ECO:0000313" key="2">
    <source>
        <dbReference type="EMBL" id="KJA27720.1"/>
    </source>
</evidence>
<organism evidence="2 3">
    <name type="scientific">Hypholoma sublateritium (strain FD-334 SS-4)</name>
    <dbReference type="NCBI Taxonomy" id="945553"/>
    <lineage>
        <taxon>Eukaryota</taxon>
        <taxon>Fungi</taxon>
        <taxon>Dikarya</taxon>
        <taxon>Basidiomycota</taxon>
        <taxon>Agaricomycotina</taxon>
        <taxon>Agaricomycetes</taxon>
        <taxon>Agaricomycetidae</taxon>
        <taxon>Agaricales</taxon>
        <taxon>Agaricineae</taxon>
        <taxon>Strophariaceae</taxon>
        <taxon>Hypholoma</taxon>
    </lineage>
</organism>
<dbReference type="Pfam" id="PF00651">
    <property type="entry name" value="BTB"/>
    <property type="match status" value="1"/>
</dbReference>
<dbReference type="AlphaFoldDB" id="A0A0D2Q7P5"/>
<dbReference type="SUPFAM" id="SSF54695">
    <property type="entry name" value="POZ domain"/>
    <property type="match status" value="1"/>
</dbReference>
<protein>
    <recommendedName>
        <fullName evidence="1">BTB domain-containing protein</fullName>
    </recommendedName>
</protein>
<dbReference type="OrthoDB" id="3238622at2759"/>
<dbReference type="InterPro" id="IPR000210">
    <property type="entry name" value="BTB/POZ_dom"/>
</dbReference>